<gene>
    <name evidence="1" type="ORF">SAMN00777080_4974</name>
</gene>
<protein>
    <recommendedName>
        <fullName evidence="3">SGNH/GDSL hydrolase family protein</fullName>
    </recommendedName>
</protein>
<dbReference type="AlphaFoldDB" id="A0A1W2HC59"/>
<accession>A0A1W2HC59</accession>
<dbReference type="OrthoDB" id="869432at2"/>
<name>A0A1W2HC59_9BACT</name>
<organism evidence="1 2">
    <name type="scientific">Aquiflexum balticum DSM 16537</name>
    <dbReference type="NCBI Taxonomy" id="758820"/>
    <lineage>
        <taxon>Bacteria</taxon>
        <taxon>Pseudomonadati</taxon>
        <taxon>Bacteroidota</taxon>
        <taxon>Cytophagia</taxon>
        <taxon>Cytophagales</taxon>
        <taxon>Cyclobacteriaceae</taxon>
        <taxon>Aquiflexum</taxon>
    </lineage>
</organism>
<sequence length="304" mass="34834">MKRLFIKLLILSVFLFGLDWGGGLILRRILNNSPDGRYYKAIYTLDSSTEDLLIFGSSRAEANYVPDEFRESLGFSTWNAGRGGQFLPFWYSLYLGMGKRHIPKVVIINVENDFLKAKDRSSAFERAGFLRPFYKTHLPIQPILDKISKSEHIMIKSDLYAFNSSFYYLLRPFVFQGVDGKREDMGWKPLSGTMALQKGKPKIVKESDSELSPLFVELFEKFVSDLNSNGTKVFICISPDFGRIVQETSTLNYLKSMKGINLIDFSSNTEFITNYKLYKDRDHLNIQGARLFSQALAKEIAENL</sequence>
<evidence type="ECO:0000313" key="2">
    <source>
        <dbReference type="Proteomes" id="UP000192333"/>
    </source>
</evidence>
<proteinExistence type="predicted"/>
<dbReference type="SUPFAM" id="SSF52266">
    <property type="entry name" value="SGNH hydrolase"/>
    <property type="match status" value="1"/>
</dbReference>
<evidence type="ECO:0008006" key="3">
    <source>
        <dbReference type="Google" id="ProtNLM"/>
    </source>
</evidence>
<dbReference type="EMBL" id="LT838813">
    <property type="protein sequence ID" value="SMD46292.1"/>
    <property type="molecule type" value="Genomic_DNA"/>
</dbReference>
<dbReference type="STRING" id="758820.SAMN00777080_4974"/>
<keyword evidence="2" id="KW-1185">Reference proteome</keyword>
<reference evidence="2" key="1">
    <citation type="submission" date="2017-04" db="EMBL/GenBank/DDBJ databases">
        <authorList>
            <person name="Varghese N."/>
            <person name="Submissions S."/>
        </authorList>
    </citation>
    <scope>NUCLEOTIDE SEQUENCE [LARGE SCALE GENOMIC DNA]</scope>
    <source>
        <strain evidence="2">DSM 16537</strain>
    </source>
</reference>
<dbReference type="Proteomes" id="UP000192333">
    <property type="component" value="Chromosome I"/>
</dbReference>
<evidence type="ECO:0000313" key="1">
    <source>
        <dbReference type="EMBL" id="SMD46292.1"/>
    </source>
</evidence>
<dbReference type="RefSeq" id="WP_084123207.1">
    <property type="nucleotide sequence ID" value="NZ_LT838813.1"/>
</dbReference>